<evidence type="ECO:0000313" key="1">
    <source>
        <dbReference type="EMBL" id="KAB8304728.1"/>
    </source>
</evidence>
<dbReference type="Proteomes" id="UP000326757">
    <property type="component" value="Unassembled WGS sequence"/>
</dbReference>
<dbReference type="AlphaFoldDB" id="A0A5N6KM07"/>
<proteinExistence type="predicted"/>
<accession>A0A5N6KM07</accession>
<reference evidence="1 2" key="1">
    <citation type="submission" date="2019-06" db="EMBL/GenBank/DDBJ databases">
        <title>Genome Sequence of the Brown Rot Fungal Pathogen Monilinia laxa.</title>
        <authorList>
            <person name="De Miccolis Angelini R.M."/>
            <person name="Landi L."/>
            <person name="Abate D."/>
            <person name="Pollastro S."/>
            <person name="Romanazzi G."/>
            <person name="Faretra F."/>
        </authorList>
    </citation>
    <scope>NUCLEOTIDE SEQUENCE [LARGE SCALE GENOMIC DNA]</scope>
    <source>
        <strain evidence="1 2">Mlax316</strain>
    </source>
</reference>
<name>A0A5N6KM07_MONLA</name>
<keyword evidence="2" id="KW-1185">Reference proteome</keyword>
<organism evidence="1 2">
    <name type="scientific">Monilinia laxa</name>
    <name type="common">Brown rot fungus</name>
    <name type="synonym">Sclerotinia laxa</name>
    <dbReference type="NCBI Taxonomy" id="61186"/>
    <lineage>
        <taxon>Eukaryota</taxon>
        <taxon>Fungi</taxon>
        <taxon>Dikarya</taxon>
        <taxon>Ascomycota</taxon>
        <taxon>Pezizomycotina</taxon>
        <taxon>Leotiomycetes</taxon>
        <taxon>Helotiales</taxon>
        <taxon>Sclerotiniaceae</taxon>
        <taxon>Monilinia</taxon>
    </lineage>
</organism>
<protein>
    <submittedName>
        <fullName evidence="1">Uncharacterized protein</fullName>
    </submittedName>
</protein>
<dbReference type="EMBL" id="VIGI01000001">
    <property type="protein sequence ID" value="KAB8304728.1"/>
    <property type="molecule type" value="Genomic_DNA"/>
</dbReference>
<sequence>MYLLGSFQGHECHCLVDHRIGIFHDFVLDVTYLVLTAAAHRGQKTKFIVTVLPIWYNYPPSLPITDPRCKISNQGYRFPSNIVWFHCQIHPSHAITPTLKHQHPLAFEETIECNPHSKL</sequence>
<evidence type="ECO:0000313" key="2">
    <source>
        <dbReference type="Proteomes" id="UP000326757"/>
    </source>
</evidence>
<gene>
    <name evidence="1" type="ORF">EYC80_004085</name>
</gene>
<comment type="caution">
    <text evidence="1">The sequence shown here is derived from an EMBL/GenBank/DDBJ whole genome shotgun (WGS) entry which is preliminary data.</text>
</comment>